<protein>
    <submittedName>
        <fullName evidence="1">14043_t:CDS:1</fullName>
    </submittedName>
</protein>
<name>A0A9N9GGW6_9GLOM</name>
<dbReference type="GO" id="GO:0043565">
    <property type="term" value="F:sequence-specific DNA binding"/>
    <property type="evidence" value="ECO:0007669"/>
    <property type="project" value="InterPro"/>
</dbReference>
<dbReference type="Proteomes" id="UP000789405">
    <property type="component" value="Unassembled WGS sequence"/>
</dbReference>
<comment type="caution">
    <text evidence="1">The sequence shown here is derived from an EMBL/GenBank/DDBJ whole genome shotgun (WGS) entry which is preliminary data.</text>
</comment>
<dbReference type="AlphaFoldDB" id="A0A9N9GGW6"/>
<dbReference type="InterPro" id="IPR010921">
    <property type="entry name" value="Trp_repressor/repl_initiator"/>
</dbReference>
<evidence type="ECO:0000313" key="1">
    <source>
        <dbReference type="EMBL" id="CAG8601124.1"/>
    </source>
</evidence>
<keyword evidence="2" id="KW-1185">Reference proteome</keyword>
<gene>
    <name evidence="1" type="ORF">DERYTH_LOCUS7645</name>
</gene>
<dbReference type="OrthoDB" id="2437630at2759"/>
<proteinExistence type="predicted"/>
<evidence type="ECO:0000313" key="2">
    <source>
        <dbReference type="Proteomes" id="UP000789405"/>
    </source>
</evidence>
<organism evidence="1 2">
    <name type="scientific">Dentiscutata erythropus</name>
    <dbReference type="NCBI Taxonomy" id="1348616"/>
    <lineage>
        <taxon>Eukaryota</taxon>
        <taxon>Fungi</taxon>
        <taxon>Fungi incertae sedis</taxon>
        <taxon>Mucoromycota</taxon>
        <taxon>Glomeromycotina</taxon>
        <taxon>Glomeromycetes</taxon>
        <taxon>Diversisporales</taxon>
        <taxon>Gigasporaceae</taxon>
        <taxon>Dentiscutata</taxon>
    </lineage>
</organism>
<dbReference type="EMBL" id="CAJVPY010003766">
    <property type="protein sequence ID" value="CAG8601124.1"/>
    <property type="molecule type" value="Genomic_DNA"/>
</dbReference>
<sequence length="223" mass="25438">MTKETVKKKVCQFYTIQEKVIVVQYALRESNTKAAAKFGLDKSQVGYWVTKLKDQLNEIVEMRNAVLAITYNSLKLEMLKIVSETASKSYELVKRQLASSFKTSSTWLGKRWPKTNKSSSPPGVIVSFHKKGWIDEQEISPEIIQRAFHKCSISNAMDGSENNEILTYQTSDEIHRDDDEICHDEVSSENIIIIDSSDDKDNNSNQDIFVGEDEEVLIFTTNQ</sequence>
<reference evidence="1" key="1">
    <citation type="submission" date="2021-06" db="EMBL/GenBank/DDBJ databases">
        <authorList>
            <person name="Kallberg Y."/>
            <person name="Tangrot J."/>
            <person name="Rosling A."/>
        </authorList>
    </citation>
    <scope>NUCLEOTIDE SEQUENCE</scope>
    <source>
        <strain evidence="1">MA453B</strain>
    </source>
</reference>
<accession>A0A9N9GGW6</accession>
<dbReference type="SUPFAM" id="SSF48295">
    <property type="entry name" value="TrpR-like"/>
    <property type="match status" value="1"/>
</dbReference>